<sequence>MAAGRLEAKVEPIFHPDSYGYRPGRSALDAVAACRRRCWKRSWVIDLDIQKFFDSVDHELVVKAVAAHTDQPWVLLYVRRWLVAPLQQPDGTLLMRDRGTPQGGLCSAEHNPPNEQCWVMHSVDLLVLVSARLGIERCA</sequence>
<gene>
    <name evidence="2" type="ORF">GCM10022255_108980</name>
</gene>
<dbReference type="CDD" id="cd01651">
    <property type="entry name" value="RT_G2_intron"/>
    <property type="match status" value="1"/>
</dbReference>
<dbReference type="InterPro" id="IPR051083">
    <property type="entry name" value="GrpII_Intron_Splice-Mob/Def"/>
</dbReference>
<protein>
    <recommendedName>
        <fullName evidence="1">Reverse transcriptase domain-containing protein</fullName>
    </recommendedName>
</protein>
<dbReference type="PANTHER" id="PTHR34047:SF3">
    <property type="entry name" value="BLR2052 PROTEIN"/>
    <property type="match status" value="1"/>
</dbReference>
<proteinExistence type="predicted"/>
<organism evidence="2 3">
    <name type="scientific">Dactylosporangium darangshiense</name>
    <dbReference type="NCBI Taxonomy" id="579108"/>
    <lineage>
        <taxon>Bacteria</taxon>
        <taxon>Bacillati</taxon>
        <taxon>Actinomycetota</taxon>
        <taxon>Actinomycetes</taxon>
        <taxon>Micromonosporales</taxon>
        <taxon>Micromonosporaceae</taxon>
        <taxon>Dactylosporangium</taxon>
    </lineage>
</organism>
<dbReference type="SUPFAM" id="SSF56672">
    <property type="entry name" value="DNA/RNA polymerases"/>
    <property type="match status" value="1"/>
</dbReference>
<evidence type="ECO:0000313" key="3">
    <source>
        <dbReference type="Proteomes" id="UP001500620"/>
    </source>
</evidence>
<dbReference type="InterPro" id="IPR043502">
    <property type="entry name" value="DNA/RNA_pol_sf"/>
</dbReference>
<keyword evidence="3" id="KW-1185">Reference proteome</keyword>
<dbReference type="EMBL" id="BAABAT010000071">
    <property type="protein sequence ID" value="GAA4263537.1"/>
    <property type="molecule type" value="Genomic_DNA"/>
</dbReference>
<dbReference type="InterPro" id="IPR000477">
    <property type="entry name" value="RT_dom"/>
</dbReference>
<evidence type="ECO:0000259" key="1">
    <source>
        <dbReference type="Pfam" id="PF00078"/>
    </source>
</evidence>
<dbReference type="Proteomes" id="UP001500620">
    <property type="component" value="Unassembled WGS sequence"/>
</dbReference>
<dbReference type="PANTHER" id="PTHR34047">
    <property type="entry name" value="NUCLEAR INTRON MATURASE 1, MITOCHONDRIAL-RELATED"/>
    <property type="match status" value="1"/>
</dbReference>
<evidence type="ECO:0000313" key="2">
    <source>
        <dbReference type="EMBL" id="GAA4263537.1"/>
    </source>
</evidence>
<comment type="caution">
    <text evidence="2">The sequence shown here is derived from an EMBL/GenBank/DDBJ whole genome shotgun (WGS) entry which is preliminary data.</text>
</comment>
<dbReference type="Pfam" id="PF00078">
    <property type="entry name" value="RVT_1"/>
    <property type="match status" value="1"/>
</dbReference>
<feature type="domain" description="Reverse transcriptase" evidence="1">
    <location>
        <begin position="5"/>
        <end position="107"/>
    </location>
</feature>
<accession>A0ABP8DUC5</accession>
<name>A0ABP8DUC5_9ACTN</name>
<reference evidence="3" key="1">
    <citation type="journal article" date="2019" name="Int. J. Syst. Evol. Microbiol.">
        <title>The Global Catalogue of Microorganisms (GCM) 10K type strain sequencing project: providing services to taxonomists for standard genome sequencing and annotation.</title>
        <authorList>
            <consortium name="The Broad Institute Genomics Platform"/>
            <consortium name="The Broad Institute Genome Sequencing Center for Infectious Disease"/>
            <person name="Wu L."/>
            <person name="Ma J."/>
        </authorList>
    </citation>
    <scope>NUCLEOTIDE SEQUENCE [LARGE SCALE GENOMIC DNA]</scope>
    <source>
        <strain evidence="3">JCM 17441</strain>
    </source>
</reference>